<evidence type="ECO:0000313" key="6">
    <source>
        <dbReference type="EMBL" id="ALL70774.1"/>
    </source>
</evidence>
<dbReference type="KEGG" id="bcai:K788_0004259"/>
<accession>A0A0P0RPL5</accession>
<dbReference type="Pfam" id="PF13657">
    <property type="entry name" value="Couple_hipA"/>
    <property type="match status" value="1"/>
</dbReference>
<gene>
    <name evidence="6" type="ORF">K788_0004259</name>
</gene>
<dbReference type="NCBIfam" id="TIGR03071">
    <property type="entry name" value="couple_hipA"/>
    <property type="match status" value="1"/>
</dbReference>
<keyword evidence="6" id="KW-0614">Plasmid</keyword>
<dbReference type="EC" id="2.7.11.1" evidence="6"/>
<dbReference type="Pfam" id="PF07804">
    <property type="entry name" value="HipA_C"/>
    <property type="match status" value="1"/>
</dbReference>
<keyword evidence="2 6" id="KW-0808">Transferase</keyword>
<dbReference type="AlphaFoldDB" id="A0A0P0RPL5"/>
<dbReference type="EMBL" id="CP012748">
    <property type="protein sequence ID" value="ALL70774.1"/>
    <property type="molecule type" value="Genomic_DNA"/>
</dbReference>
<evidence type="ECO:0000259" key="4">
    <source>
        <dbReference type="Pfam" id="PF07804"/>
    </source>
</evidence>
<geneLocation type="plasmid" evidence="7"/>
<dbReference type="PANTHER" id="PTHR37419:SF1">
    <property type="entry name" value="SERINE_THREONINE-PROTEIN KINASE TOXIN HIPA"/>
    <property type="match status" value="1"/>
</dbReference>
<evidence type="ECO:0000256" key="1">
    <source>
        <dbReference type="ARBA" id="ARBA00010164"/>
    </source>
</evidence>
<evidence type="ECO:0000256" key="3">
    <source>
        <dbReference type="ARBA" id="ARBA00022777"/>
    </source>
</evidence>
<reference evidence="6 7" key="1">
    <citation type="journal article" date="2014" name="Genome Announc.">
        <title>Draft Genome Sequence of the Haloacid-Degrading Burkholderia caribensis Strain MBA4.</title>
        <authorList>
            <person name="Pan Y."/>
            <person name="Kong K.F."/>
            <person name="Tsang J.S."/>
        </authorList>
    </citation>
    <scope>NUCLEOTIDE SEQUENCE [LARGE SCALE GENOMIC DNA]</scope>
    <source>
        <strain evidence="6 7">MBA4</strain>
        <plasmid evidence="7">Plasmid</plasmid>
    </source>
</reference>
<dbReference type="PANTHER" id="PTHR37419">
    <property type="entry name" value="SERINE/THREONINE-PROTEIN KINASE TOXIN HIPA"/>
    <property type="match status" value="1"/>
</dbReference>
<evidence type="ECO:0000313" key="7">
    <source>
        <dbReference type="Proteomes" id="UP000019146"/>
    </source>
</evidence>
<protein>
    <submittedName>
        <fullName evidence="6">HipA protein</fullName>
        <ecNumber evidence="6">2.7.11.1</ecNumber>
    </submittedName>
</protein>
<comment type="similarity">
    <text evidence="1">Belongs to the HipA Ser/Thr kinase family.</text>
</comment>
<evidence type="ECO:0000256" key="2">
    <source>
        <dbReference type="ARBA" id="ARBA00022679"/>
    </source>
</evidence>
<keyword evidence="3" id="KW-0418">Kinase</keyword>
<feature type="domain" description="HipA-like C-terminal" evidence="4">
    <location>
        <begin position="160"/>
        <end position="404"/>
    </location>
</feature>
<dbReference type="GO" id="GO:0004674">
    <property type="term" value="F:protein serine/threonine kinase activity"/>
    <property type="evidence" value="ECO:0007669"/>
    <property type="project" value="UniProtKB-EC"/>
</dbReference>
<sequence length="449" mass="49944">MGRPSHARALSVWTNGLRVGTWRIPSRGDMEFQYDRDWMASPAGRPLSLSLPFGIDDAPLRGERVRNYFDNLLPDSEPIRRRLATRFRTATADAFDLLEAIGRDCVGAAQLLAEDAQPEGFNRIEGTPMSDDEIGEMLARTVASGGPGAGRDDEYDDFRISLAGAQEKTAFLWHKKKWMRPHGATPTTHIFKLPLGLVGNKKADWTTSVENEWLCLALFRAFGLPAPNADILSFGEQKVLAVERFDRRLHPSKQWILRLPQEDFCQVLGKPSHQRYEADGGPGMIDIAGVLRQSERPDADLETFLSAQILFWMLAAPDGHAKNFSIHLLPGGRYALTPLYDIMSIWPVEGDGGNQWSWHKAKLAMAVAGKNRHYLMKDIQRRNFNAMASRCFYGPDAEPLIGRLIDVTPAAIETVAAALPKGFPERVAERIFDGLRMSAGRLAAMPPGV</sequence>
<dbReference type="InterPro" id="IPR052028">
    <property type="entry name" value="HipA_Ser/Thr_kinase"/>
</dbReference>
<dbReference type="GeneID" id="69974202"/>
<dbReference type="CDD" id="cd17808">
    <property type="entry name" value="HipA_Ec_like"/>
    <property type="match status" value="1"/>
</dbReference>
<proteinExistence type="inferred from homology"/>
<name>A0A0P0RPL5_9BURK</name>
<dbReference type="Proteomes" id="UP000019146">
    <property type="component" value="Plasmid unnamed"/>
</dbReference>
<organism evidence="6 7">
    <name type="scientific">Paraburkholderia caribensis MBA4</name>
    <dbReference type="NCBI Taxonomy" id="1323664"/>
    <lineage>
        <taxon>Bacteria</taxon>
        <taxon>Pseudomonadati</taxon>
        <taxon>Pseudomonadota</taxon>
        <taxon>Betaproteobacteria</taxon>
        <taxon>Burkholderiales</taxon>
        <taxon>Burkholderiaceae</taxon>
        <taxon>Paraburkholderia</taxon>
    </lineage>
</organism>
<dbReference type="InterPro" id="IPR017508">
    <property type="entry name" value="HipA_N1"/>
</dbReference>
<evidence type="ECO:0000259" key="5">
    <source>
        <dbReference type="Pfam" id="PF13657"/>
    </source>
</evidence>
<dbReference type="InterPro" id="IPR012893">
    <property type="entry name" value="HipA-like_C"/>
</dbReference>
<dbReference type="GO" id="GO:0005829">
    <property type="term" value="C:cytosol"/>
    <property type="evidence" value="ECO:0007669"/>
    <property type="project" value="TreeGrafter"/>
</dbReference>
<feature type="domain" description="HipA N-terminal subdomain 1" evidence="5">
    <location>
        <begin position="10"/>
        <end position="111"/>
    </location>
</feature>
<dbReference type="RefSeq" id="WP_035993609.1">
    <property type="nucleotide sequence ID" value="NZ_CP012748.1"/>
</dbReference>